<dbReference type="Gene3D" id="2.60.40.4070">
    <property type="match status" value="1"/>
</dbReference>
<sequence length="103" mass="11570">MRADLKVGLPAVAPALESLIVYPNPFKAAAGHSYITFEALTKEVTIRIFTLSGELVRKVELPFQYSWNWDLKNEQGEDVARGIYLYLVTNEAGEMRRGKIAVL</sequence>
<dbReference type="InterPro" id="IPR026444">
    <property type="entry name" value="Secre_tail"/>
</dbReference>
<name>A0A523UUN6_UNCAE</name>
<dbReference type="Pfam" id="PF13860">
    <property type="entry name" value="FlgD_ig"/>
    <property type="match status" value="1"/>
</dbReference>
<dbReference type="AlphaFoldDB" id="A0A523UUN6"/>
<feature type="domain" description="FlgD/Vpr Ig-like" evidence="1">
    <location>
        <begin position="32"/>
        <end position="91"/>
    </location>
</feature>
<dbReference type="Proteomes" id="UP000320679">
    <property type="component" value="Unassembled WGS sequence"/>
</dbReference>
<comment type="caution">
    <text evidence="2">The sequence shown here is derived from an EMBL/GenBank/DDBJ whole genome shotgun (WGS) entry which is preliminary data.</text>
</comment>
<protein>
    <submittedName>
        <fullName evidence="2">T9SS type A sorting domain-containing protein</fullName>
    </submittedName>
</protein>
<evidence type="ECO:0000313" key="3">
    <source>
        <dbReference type="Proteomes" id="UP000320679"/>
    </source>
</evidence>
<accession>A0A523UUN6</accession>
<gene>
    <name evidence="2" type="ORF">E3J59_03190</name>
</gene>
<evidence type="ECO:0000313" key="2">
    <source>
        <dbReference type="EMBL" id="TET46263.1"/>
    </source>
</evidence>
<proteinExistence type="predicted"/>
<evidence type="ECO:0000259" key="1">
    <source>
        <dbReference type="Pfam" id="PF13860"/>
    </source>
</evidence>
<dbReference type="InterPro" id="IPR025965">
    <property type="entry name" value="FlgD/Vpr_Ig-like"/>
</dbReference>
<dbReference type="EMBL" id="SOJK01000136">
    <property type="protein sequence ID" value="TET46263.1"/>
    <property type="molecule type" value="Genomic_DNA"/>
</dbReference>
<reference evidence="2 3" key="1">
    <citation type="submission" date="2019-03" db="EMBL/GenBank/DDBJ databases">
        <title>Metabolic potential of uncultured bacteria and archaea associated with petroleum seepage in deep-sea sediments.</title>
        <authorList>
            <person name="Dong X."/>
            <person name="Hubert C."/>
        </authorList>
    </citation>
    <scope>NUCLEOTIDE SEQUENCE [LARGE SCALE GENOMIC DNA]</scope>
    <source>
        <strain evidence="2">E29_bin78</strain>
    </source>
</reference>
<organism evidence="2 3">
    <name type="scientific">Aerophobetes bacterium</name>
    <dbReference type="NCBI Taxonomy" id="2030807"/>
    <lineage>
        <taxon>Bacteria</taxon>
        <taxon>Candidatus Aerophobota</taxon>
    </lineage>
</organism>
<dbReference type="NCBIfam" id="TIGR04183">
    <property type="entry name" value="Por_Secre_tail"/>
    <property type="match status" value="1"/>
</dbReference>